<comment type="caution">
    <text evidence="2">The sequence shown here is derived from an EMBL/GenBank/DDBJ whole genome shotgun (WGS) entry which is preliminary data.</text>
</comment>
<accession>A0A4S4EA37</accession>
<sequence length="233" mass="26054">MAASNETEFFELEVESRIDSFSRVSNAESVREDEDELLWAALSSGIDSFSRASNAESVREDEDELLWAALSRFPSQKQTNFALVRLTVSKFDGGKERSEAIDVRKLDCFNRELVRLNVLWPPQSHNPGSVLVSPVPVRVLLAAAVVAAAFFFVLSFFFSFSSSSSFLFLPLSRGLNHRRSRCVWRRNDLADSRGCKMGEGLDGVQNIICTTMSSIRALTLTLALNRSKILFSQ</sequence>
<evidence type="ECO:0000313" key="3">
    <source>
        <dbReference type="Proteomes" id="UP000306102"/>
    </source>
</evidence>
<keyword evidence="1" id="KW-1133">Transmembrane helix</keyword>
<dbReference type="STRING" id="542762.A0A4S4EA37"/>
<protein>
    <submittedName>
        <fullName evidence="2">Uncharacterized protein</fullName>
    </submittedName>
</protein>
<name>A0A4S4EA37_CAMSN</name>
<dbReference type="Proteomes" id="UP000306102">
    <property type="component" value="Unassembled WGS sequence"/>
</dbReference>
<dbReference type="EMBL" id="SDRB02006576">
    <property type="protein sequence ID" value="THG12395.1"/>
    <property type="molecule type" value="Genomic_DNA"/>
</dbReference>
<reference evidence="2 3" key="1">
    <citation type="journal article" date="2018" name="Proc. Natl. Acad. Sci. U.S.A.">
        <title>Draft genome sequence of Camellia sinensis var. sinensis provides insights into the evolution of the tea genome and tea quality.</title>
        <authorList>
            <person name="Wei C."/>
            <person name="Yang H."/>
            <person name="Wang S."/>
            <person name="Zhao J."/>
            <person name="Liu C."/>
            <person name="Gao L."/>
            <person name="Xia E."/>
            <person name="Lu Y."/>
            <person name="Tai Y."/>
            <person name="She G."/>
            <person name="Sun J."/>
            <person name="Cao H."/>
            <person name="Tong W."/>
            <person name="Gao Q."/>
            <person name="Li Y."/>
            <person name="Deng W."/>
            <person name="Jiang X."/>
            <person name="Wang W."/>
            <person name="Chen Q."/>
            <person name="Zhang S."/>
            <person name="Li H."/>
            <person name="Wu J."/>
            <person name="Wang P."/>
            <person name="Li P."/>
            <person name="Shi C."/>
            <person name="Zheng F."/>
            <person name="Jian J."/>
            <person name="Huang B."/>
            <person name="Shan D."/>
            <person name="Shi M."/>
            <person name="Fang C."/>
            <person name="Yue Y."/>
            <person name="Li F."/>
            <person name="Li D."/>
            <person name="Wei S."/>
            <person name="Han B."/>
            <person name="Jiang C."/>
            <person name="Yin Y."/>
            <person name="Xia T."/>
            <person name="Zhang Z."/>
            <person name="Bennetzen J.L."/>
            <person name="Zhao S."/>
            <person name="Wan X."/>
        </authorList>
    </citation>
    <scope>NUCLEOTIDE SEQUENCE [LARGE SCALE GENOMIC DNA]</scope>
    <source>
        <strain evidence="3">cv. Shuchazao</strain>
        <tissue evidence="2">Leaf</tissue>
    </source>
</reference>
<keyword evidence="1" id="KW-0472">Membrane</keyword>
<feature type="transmembrane region" description="Helical" evidence="1">
    <location>
        <begin position="139"/>
        <end position="171"/>
    </location>
</feature>
<proteinExistence type="predicted"/>
<gene>
    <name evidence="2" type="ORF">TEA_011113</name>
</gene>
<dbReference type="AlphaFoldDB" id="A0A4S4EA37"/>
<keyword evidence="1" id="KW-0812">Transmembrane</keyword>
<organism evidence="2 3">
    <name type="scientific">Camellia sinensis var. sinensis</name>
    <name type="common">China tea</name>
    <dbReference type="NCBI Taxonomy" id="542762"/>
    <lineage>
        <taxon>Eukaryota</taxon>
        <taxon>Viridiplantae</taxon>
        <taxon>Streptophyta</taxon>
        <taxon>Embryophyta</taxon>
        <taxon>Tracheophyta</taxon>
        <taxon>Spermatophyta</taxon>
        <taxon>Magnoliopsida</taxon>
        <taxon>eudicotyledons</taxon>
        <taxon>Gunneridae</taxon>
        <taxon>Pentapetalae</taxon>
        <taxon>asterids</taxon>
        <taxon>Ericales</taxon>
        <taxon>Theaceae</taxon>
        <taxon>Camellia</taxon>
    </lineage>
</organism>
<evidence type="ECO:0000256" key="1">
    <source>
        <dbReference type="SAM" id="Phobius"/>
    </source>
</evidence>
<keyword evidence="3" id="KW-1185">Reference proteome</keyword>
<evidence type="ECO:0000313" key="2">
    <source>
        <dbReference type="EMBL" id="THG12395.1"/>
    </source>
</evidence>